<accession>A0AA38VL06</accession>
<evidence type="ECO:0000256" key="1">
    <source>
        <dbReference type="SAM" id="MobiDB-lite"/>
    </source>
</evidence>
<keyword evidence="3" id="KW-1185">Reference proteome</keyword>
<proteinExistence type="predicted"/>
<comment type="caution">
    <text evidence="2">The sequence shown here is derived from an EMBL/GenBank/DDBJ whole genome shotgun (WGS) entry which is preliminary data.</text>
</comment>
<sequence length="670" mass="74054">MSDIPNPDFDKAPFFFDSSDKFGCPDPSLYYRRPQQCIIPTPVFNDESPLFSFHGPQDSTTGPATDPDAPRGPSRSELERLSTRPYAARVADESDFAQVWERTILPIVIDILQASCECDFSVDAHNFPELGSDSVPRVIYITLPVAAPLALRERVRDELARRVPRRFHRTHLKFRQGAVRRTNWWGTDEKHRDGICEPRNSTFQPVPSIGMSVGPHRSDDAGSVGGFVKVGNQLYGLSARHVFEDAVVEGDLRVVHPAHGDHKLNVSSDPNSQQAPMGELYRWSGKDSTRVSATFDGGAYAEHNRVAMDWCLFGPVPEGKNFLAVPCFDMRRVTAIEKSDTVEGNTEVYALARTSGYSLGFTSDVPGIQKLEGVLRREWTVRQYNPSKWDPAIHLEPPWQSIKAWVTSGIGVQGDSGAWLMRRRDNAVIGLIWARNHNHGTPVERVRLTYITPIVDILADIRERVAGDVTLPTYSEAEVCYNANRCMRRRVLDLGQSAEPWSHLSMSNPRRSRGEDESATRSGTAVIDSQGYSPSTSPSLHSSEVSLQGSYASVGADHSAAAESIGPSRGTAVRIREGTLLGIGALPSFQLGRPDWISPPSLEIDFGTDSSVSSYALEDLDSRSLNGSVRVAIQGEAEHDVDFAELESPIRSKATFQHVDMQLKLPNTIF</sequence>
<feature type="region of interest" description="Disordered" evidence="1">
    <location>
        <begin position="502"/>
        <end position="544"/>
    </location>
</feature>
<gene>
    <name evidence="2" type="ORF">NKR19_g7952</name>
</gene>
<protein>
    <submittedName>
        <fullName evidence="2">Uncharacterized protein</fullName>
    </submittedName>
</protein>
<reference evidence="2" key="1">
    <citation type="submission" date="2022-07" db="EMBL/GenBank/DDBJ databases">
        <title>Fungi with potential for degradation of polypropylene.</title>
        <authorList>
            <person name="Gostincar C."/>
        </authorList>
    </citation>
    <scope>NUCLEOTIDE SEQUENCE</scope>
    <source>
        <strain evidence="2">EXF-13287</strain>
    </source>
</reference>
<name>A0AA38VL06_9PEZI</name>
<feature type="compositionally biased region" description="Low complexity" evidence="1">
    <location>
        <begin position="533"/>
        <end position="544"/>
    </location>
</feature>
<organism evidence="2 3">
    <name type="scientific">Coniochaeta hoffmannii</name>
    <dbReference type="NCBI Taxonomy" id="91930"/>
    <lineage>
        <taxon>Eukaryota</taxon>
        <taxon>Fungi</taxon>
        <taxon>Dikarya</taxon>
        <taxon>Ascomycota</taxon>
        <taxon>Pezizomycotina</taxon>
        <taxon>Sordariomycetes</taxon>
        <taxon>Sordariomycetidae</taxon>
        <taxon>Coniochaetales</taxon>
        <taxon>Coniochaetaceae</taxon>
        <taxon>Coniochaeta</taxon>
    </lineage>
</organism>
<dbReference type="EMBL" id="JANBVN010000149">
    <property type="protein sequence ID" value="KAJ9138064.1"/>
    <property type="molecule type" value="Genomic_DNA"/>
</dbReference>
<dbReference type="AlphaFoldDB" id="A0AA38VL06"/>
<dbReference type="Proteomes" id="UP001174691">
    <property type="component" value="Unassembled WGS sequence"/>
</dbReference>
<evidence type="ECO:0000313" key="2">
    <source>
        <dbReference type="EMBL" id="KAJ9138064.1"/>
    </source>
</evidence>
<evidence type="ECO:0000313" key="3">
    <source>
        <dbReference type="Proteomes" id="UP001174691"/>
    </source>
</evidence>
<feature type="region of interest" description="Disordered" evidence="1">
    <location>
        <begin position="50"/>
        <end position="84"/>
    </location>
</feature>